<feature type="region of interest" description="Disordered" evidence="2">
    <location>
        <begin position="1"/>
        <end position="50"/>
    </location>
</feature>
<comment type="caution">
    <text evidence="4">The sequence shown here is derived from an EMBL/GenBank/DDBJ whole genome shotgun (WGS) entry which is preliminary data.</text>
</comment>
<dbReference type="OrthoDB" id="48651at2759"/>
<keyword evidence="1" id="KW-0694">RNA-binding</keyword>
<reference evidence="4" key="1">
    <citation type="submission" date="2022-10" db="EMBL/GenBank/DDBJ databases">
        <authorList>
            <person name="Chen Y."/>
            <person name="Dougan E. K."/>
            <person name="Chan C."/>
            <person name="Rhodes N."/>
            <person name="Thang M."/>
        </authorList>
    </citation>
    <scope>NUCLEOTIDE SEQUENCE</scope>
</reference>
<dbReference type="InterPro" id="IPR012677">
    <property type="entry name" value="Nucleotide-bd_a/b_plait_sf"/>
</dbReference>
<dbReference type="Pfam" id="PF00076">
    <property type="entry name" value="RRM_1"/>
    <property type="match status" value="1"/>
</dbReference>
<dbReference type="GO" id="GO:0003723">
    <property type="term" value="F:RNA binding"/>
    <property type="evidence" value="ECO:0007669"/>
    <property type="project" value="UniProtKB-UniRule"/>
</dbReference>
<evidence type="ECO:0000256" key="1">
    <source>
        <dbReference type="PROSITE-ProRule" id="PRU00176"/>
    </source>
</evidence>
<organism evidence="4">
    <name type="scientific">Cladocopium goreaui</name>
    <dbReference type="NCBI Taxonomy" id="2562237"/>
    <lineage>
        <taxon>Eukaryota</taxon>
        <taxon>Sar</taxon>
        <taxon>Alveolata</taxon>
        <taxon>Dinophyceae</taxon>
        <taxon>Suessiales</taxon>
        <taxon>Symbiodiniaceae</taxon>
        <taxon>Cladocopium</taxon>
    </lineage>
</organism>
<evidence type="ECO:0000313" key="7">
    <source>
        <dbReference type="Proteomes" id="UP001152797"/>
    </source>
</evidence>
<sequence length="133" mass="14807">MVRKKLKKKSPAKAKPKKELKPKKKEVSEDQEESEAEEQDEEEASEAEEGSLKVFVGNIRWAKEEQDAIRRKFASCGEIASIETPKKLAFVTFKTHAAVEKALAMNGDVFNGEAFKVQAAQPKTGEKPERSSA</sequence>
<evidence type="ECO:0000259" key="3">
    <source>
        <dbReference type="PROSITE" id="PS50102"/>
    </source>
</evidence>
<dbReference type="SUPFAM" id="SSF54928">
    <property type="entry name" value="RNA-binding domain, RBD"/>
    <property type="match status" value="1"/>
</dbReference>
<evidence type="ECO:0000313" key="4">
    <source>
        <dbReference type="EMBL" id="CAI4018385.1"/>
    </source>
</evidence>
<keyword evidence="7" id="KW-1185">Reference proteome</keyword>
<dbReference type="SMART" id="SM00360">
    <property type="entry name" value="RRM"/>
    <property type="match status" value="1"/>
</dbReference>
<reference evidence="5" key="2">
    <citation type="submission" date="2024-04" db="EMBL/GenBank/DDBJ databases">
        <authorList>
            <person name="Chen Y."/>
            <person name="Shah S."/>
            <person name="Dougan E. K."/>
            <person name="Thang M."/>
            <person name="Chan C."/>
        </authorList>
    </citation>
    <scope>NUCLEOTIDE SEQUENCE [LARGE SCALE GENOMIC DNA]</scope>
</reference>
<dbReference type="Proteomes" id="UP001152797">
    <property type="component" value="Unassembled WGS sequence"/>
</dbReference>
<feature type="domain" description="RRM" evidence="3">
    <location>
        <begin position="52"/>
        <end position="122"/>
    </location>
</feature>
<proteinExistence type="predicted"/>
<dbReference type="EMBL" id="CAMXCT010006691">
    <property type="protein sequence ID" value="CAI4018385.1"/>
    <property type="molecule type" value="Genomic_DNA"/>
</dbReference>
<evidence type="ECO:0000313" key="5">
    <source>
        <dbReference type="EMBL" id="CAL1171760.1"/>
    </source>
</evidence>
<dbReference type="AlphaFoldDB" id="A0A9P1M4F1"/>
<name>A0A9P1M4F1_9DINO</name>
<feature type="compositionally biased region" description="Basic residues" evidence="2">
    <location>
        <begin position="1"/>
        <end position="24"/>
    </location>
</feature>
<dbReference type="PROSITE" id="PS50102">
    <property type="entry name" value="RRM"/>
    <property type="match status" value="1"/>
</dbReference>
<evidence type="ECO:0000256" key="2">
    <source>
        <dbReference type="SAM" id="MobiDB-lite"/>
    </source>
</evidence>
<dbReference type="Gene3D" id="3.30.70.330">
    <property type="match status" value="1"/>
</dbReference>
<protein>
    <submittedName>
        <fullName evidence="6">RRM domain-containing protein</fullName>
    </submittedName>
</protein>
<dbReference type="InterPro" id="IPR000504">
    <property type="entry name" value="RRM_dom"/>
</dbReference>
<accession>A0A9P1M4F1</accession>
<dbReference type="EMBL" id="CAMXCT020006691">
    <property type="protein sequence ID" value="CAL1171760.1"/>
    <property type="molecule type" value="Genomic_DNA"/>
</dbReference>
<feature type="compositionally biased region" description="Acidic residues" evidence="2">
    <location>
        <begin position="29"/>
        <end position="49"/>
    </location>
</feature>
<gene>
    <name evidence="4" type="ORF">C1SCF055_LOCUS42957</name>
</gene>
<dbReference type="InterPro" id="IPR035979">
    <property type="entry name" value="RBD_domain_sf"/>
</dbReference>
<evidence type="ECO:0000313" key="6">
    <source>
        <dbReference type="EMBL" id="CAL4805697.1"/>
    </source>
</evidence>
<dbReference type="EMBL" id="CAMXCT030006691">
    <property type="protein sequence ID" value="CAL4805697.1"/>
    <property type="molecule type" value="Genomic_DNA"/>
</dbReference>